<reference evidence="1" key="1">
    <citation type="journal article" date="2020" name="bioRxiv">
        <title>Chromosome-level reference genome of the European wasp spider Argiope bruennichi: a resource for studies on range expansion and evolutionary adaptation.</title>
        <authorList>
            <person name="Sheffer M.M."/>
            <person name="Hoppe A."/>
            <person name="Krehenwinkel H."/>
            <person name="Uhl G."/>
            <person name="Kuss A.W."/>
            <person name="Jensen L."/>
            <person name="Jensen C."/>
            <person name="Gillespie R.G."/>
            <person name="Hoff K.J."/>
            <person name="Prost S."/>
        </authorList>
    </citation>
    <scope>NUCLEOTIDE SEQUENCE</scope>
</reference>
<sequence length="231" mass="26556">MDVTSLKVQTKALRTSFTCSAKQIDDEFEKENPDIKQLLTEIVSPQRKFKLPEIELKKLSEDSNKYLTFRTQFRKIDEDSFLPPEDKCQYLLQAVVLKSKAARVVESFLTIADNYPKTIAQLKDKFGREDLLVQIYVRDLLSMVMKNAISGRATTDLPAFYDELESKIRALESLGRTQEKYGDFLSPLVESCLPEEILIAWERHRNLNEASGGTRSLEQLPNFLNKEVKAE</sequence>
<reference evidence="1" key="2">
    <citation type="submission" date="2020-06" db="EMBL/GenBank/DDBJ databases">
        <authorList>
            <person name="Sheffer M."/>
        </authorList>
    </citation>
    <scope>NUCLEOTIDE SEQUENCE</scope>
</reference>
<dbReference type="Pfam" id="PF03564">
    <property type="entry name" value="DUF1759"/>
    <property type="match status" value="1"/>
</dbReference>
<organism evidence="1 2">
    <name type="scientific">Argiope bruennichi</name>
    <name type="common">Wasp spider</name>
    <name type="synonym">Aranea bruennichi</name>
    <dbReference type="NCBI Taxonomy" id="94029"/>
    <lineage>
        <taxon>Eukaryota</taxon>
        <taxon>Metazoa</taxon>
        <taxon>Ecdysozoa</taxon>
        <taxon>Arthropoda</taxon>
        <taxon>Chelicerata</taxon>
        <taxon>Arachnida</taxon>
        <taxon>Araneae</taxon>
        <taxon>Araneomorphae</taxon>
        <taxon>Entelegynae</taxon>
        <taxon>Araneoidea</taxon>
        <taxon>Araneidae</taxon>
        <taxon>Argiope</taxon>
    </lineage>
</organism>
<protein>
    <submittedName>
        <fullName evidence="1">Uncharacterized protein</fullName>
    </submittedName>
</protein>
<name>A0A8T0E7D0_ARGBR</name>
<dbReference type="EMBL" id="JABXBU010002230">
    <property type="protein sequence ID" value="KAF8767196.1"/>
    <property type="molecule type" value="Genomic_DNA"/>
</dbReference>
<dbReference type="PANTHER" id="PTHR22954">
    <property type="entry name" value="RETROVIRAL PROTEASE-RELATED"/>
    <property type="match status" value="1"/>
</dbReference>
<dbReference type="InterPro" id="IPR005312">
    <property type="entry name" value="DUF1759"/>
</dbReference>
<accession>A0A8T0E7D0</accession>
<evidence type="ECO:0000313" key="2">
    <source>
        <dbReference type="Proteomes" id="UP000807504"/>
    </source>
</evidence>
<dbReference type="Proteomes" id="UP000807504">
    <property type="component" value="Unassembled WGS sequence"/>
</dbReference>
<evidence type="ECO:0000313" key="1">
    <source>
        <dbReference type="EMBL" id="KAF8767196.1"/>
    </source>
</evidence>
<dbReference type="AlphaFoldDB" id="A0A8T0E7D0"/>
<gene>
    <name evidence="1" type="ORF">HNY73_020184</name>
</gene>
<comment type="caution">
    <text evidence="1">The sequence shown here is derived from an EMBL/GenBank/DDBJ whole genome shotgun (WGS) entry which is preliminary data.</text>
</comment>
<proteinExistence type="predicted"/>
<dbReference type="PANTHER" id="PTHR22954:SF3">
    <property type="entry name" value="PROTEIN CBG08539"/>
    <property type="match status" value="1"/>
</dbReference>
<keyword evidence="2" id="KW-1185">Reference proteome</keyword>